<reference evidence="6 7" key="1">
    <citation type="submission" date="2019-03" db="EMBL/GenBank/DDBJ databases">
        <title>Genomic Encyclopedia of Type Strains, Phase IV (KMG-IV): sequencing the most valuable type-strain genomes for metagenomic binning, comparative biology and taxonomic classification.</title>
        <authorList>
            <person name="Goeker M."/>
        </authorList>
    </citation>
    <scope>NUCLEOTIDE SEQUENCE [LARGE SCALE GENOMIC DNA]</scope>
    <source>
        <strain evidence="6 7">DSM 45765</strain>
    </source>
</reference>
<keyword evidence="3" id="KW-0949">S-adenosyl-L-methionine</keyword>
<organism evidence="6 7">
    <name type="scientific">Tamaricihabitans halophyticus</name>
    <dbReference type="NCBI Taxonomy" id="1262583"/>
    <lineage>
        <taxon>Bacteria</taxon>
        <taxon>Bacillati</taxon>
        <taxon>Actinomycetota</taxon>
        <taxon>Actinomycetes</taxon>
        <taxon>Pseudonocardiales</taxon>
        <taxon>Pseudonocardiaceae</taxon>
        <taxon>Tamaricihabitans</taxon>
    </lineage>
</organism>
<keyword evidence="1 6" id="KW-0489">Methyltransferase</keyword>
<dbReference type="EMBL" id="SLXQ01000001">
    <property type="protein sequence ID" value="TCP56766.1"/>
    <property type="molecule type" value="Genomic_DNA"/>
</dbReference>
<sequence>METTNYVEVEEAVVTDLSAATPAPEGTYWEWILGHERMPSFDRLLILTFGTRIVGVVRAIAELGIADQLKDGPLHVAELAAASSADELSLFRLMRAAAALGLFAELEDGRFTMTLEAEPLRSDIDRSLRDLVLFSGADWAARPFMALADGVRTGRSAFELVHGKTFYEYAESNPEQGALFDRTMAQRNWLSAMSLLRQVDFSPFSSLADLGGGHGAFLNAVLRRYPSLEGVLFDRAQVIRDAESLLVGQDIADRVRVEAGDLFETVPEGHDVYTLSAVLSGFDDEQANRILRRVRTAMGTDPTRRLFVFEKVLIETRNRFDYSKLLDVDMLVLFGGRERTWREWHTLFDGAGLELLGDAPDSSQSPWAALECRVALPA</sequence>
<accession>A0A4V6NRG2</accession>
<dbReference type="GO" id="GO:0046983">
    <property type="term" value="F:protein dimerization activity"/>
    <property type="evidence" value="ECO:0007669"/>
    <property type="project" value="InterPro"/>
</dbReference>
<evidence type="ECO:0000259" key="4">
    <source>
        <dbReference type="Pfam" id="PF00891"/>
    </source>
</evidence>
<feature type="domain" description="O-methyltransferase C-terminal" evidence="4">
    <location>
        <begin position="144"/>
        <end position="353"/>
    </location>
</feature>
<dbReference type="Gene3D" id="1.10.287.1350">
    <property type="match status" value="1"/>
</dbReference>
<dbReference type="InterPro" id="IPR036390">
    <property type="entry name" value="WH_DNA-bd_sf"/>
</dbReference>
<dbReference type="AlphaFoldDB" id="A0A4V6NRG2"/>
<keyword evidence="7" id="KW-1185">Reference proteome</keyword>
<dbReference type="InterPro" id="IPR036388">
    <property type="entry name" value="WH-like_DNA-bd_sf"/>
</dbReference>
<protein>
    <submittedName>
        <fullName evidence="6">Hydroxyneurosporene-O-methyltransferase</fullName>
    </submittedName>
</protein>
<evidence type="ECO:0000313" key="6">
    <source>
        <dbReference type="EMBL" id="TCP56766.1"/>
    </source>
</evidence>
<dbReference type="PIRSF" id="PIRSF005739">
    <property type="entry name" value="O-mtase"/>
    <property type="match status" value="1"/>
</dbReference>
<dbReference type="GO" id="GO:0032259">
    <property type="term" value="P:methylation"/>
    <property type="evidence" value="ECO:0007669"/>
    <property type="project" value="UniProtKB-KW"/>
</dbReference>
<name>A0A4V6NRG2_9PSEU</name>
<evidence type="ECO:0000256" key="3">
    <source>
        <dbReference type="ARBA" id="ARBA00022691"/>
    </source>
</evidence>
<feature type="domain" description="O-methyltransferase dimerisation" evidence="5">
    <location>
        <begin position="47"/>
        <end position="107"/>
    </location>
</feature>
<dbReference type="InterPro" id="IPR016461">
    <property type="entry name" value="COMT-like"/>
</dbReference>
<dbReference type="Pfam" id="PF00891">
    <property type="entry name" value="Methyltransf_2"/>
    <property type="match status" value="1"/>
</dbReference>
<dbReference type="Gene3D" id="3.40.50.150">
    <property type="entry name" value="Vaccinia Virus protein VP39"/>
    <property type="match status" value="1"/>
</dbReference>
<evidence type="ECO:0000313" key="7">
    <source>
        <dbReference type="Proteomes" id="UP000294911"/>
    </source>
</evidence>
<evidence type="ECO:0000259" key="5">
    <source>
        <dbReference type="Pfam" id="PF08100"/>
    </source>
</evidence>
<dbReference type="Pfam" id="PF08100">
    <property type="entry name" value="Dimerisation"/>
    <property type="match status" value="1"/>
</dbReference>
<dbReference type="SUPFAM" id="SSF46785">
    <property type="entry name" value="Winged helix' DNA-binding domain"/>
    <property type="match status" value="1"/>
</dbReference>
<dbReference type="GO" id="GO:0008171">
    <property type="term" value="F:O-methyltransferase activity"/>
    <property type="evidence" value="ECO:0007669"/>
    <property type="project" value="InterPro"/>
</dbReference>
<keyword evidence="2 6" id="KW-0808">Transferase</keyword>
<evidence type="ECO:0000256" key="2">
    <source>
        <dbReference type="ARBA" id="ARBA00022679"/>
    </source>
</evidence>
<proteinExistence type="predicted"/>
<evidence type="ECO:0000256" key="1">
    <source>
        <dbReference type="ARBA" id="ARBA00022603"/>
    </source>
</evidence>
<dbReference type="InterPro" id="IPR012967">
    <property type="entry name" value="COMT_dimerisation"/>
</dbReference>
<dbReference type="PROSITE" id="PS51683">
    <property type="entry name" value="SAM_OMT_II"/>
    <property type="match status" value="1"/>
</dbReference>
<dbReference type="InterPro" id="IPR029063">
    <property type="entry name" value="SAM-dependent_MTases_sf"/>
</dbReference>
<dbReference type="Proteomes" id="UP000294911">
    <property type="component" value="Unassembled WGS sequence"/>
</dbReference>
<dbReference type="InterPro" id="IPR001077">
    <property type="entry name" value="COMT_C"/>
</dbReference>
<dbReference type="PANTHER" id="PTHR43712">
    <property type="entry name" value="PUTATIVE (AFU_ORTHOLOGUE AFUA_4G14580)-RELATED"/>
    <property type="match status" value="1"/>
</dbReference>
<dbReference type="Gene3D" id="1.10.10.10">
    <property type="entry name" value="Winged helix-like DNA-binding domain superfamily/Winged helix DNA-binding domain"/>
    <property type="match status" value="1"/>
</dbReference>
<gene>
    <name evidence="6" type="ORF">EV191_101712</name>
</gene>
<dbReference type="SUPFAM" id="SSF53335">
    <property type="entry name" value="S-adenosyl-L-methionine-dependent methyltransferases"/>
    <property type="match status" value="1"/>
</dbReference>
<dbReference type="PANTHER" id="PTHR43712:SF2">
    <property type="entry name" value="O-METHYLTRANSFERASE CICE"/>
    <property type="match status" value="1"/>
</dbReference>
<comment type="caution">
    <text evidence="6">The sequence shown here is derived from an EMBL/GenBank/DDBJ whole genome shotgun (WGS) entry which is preliminary data.</text>
</comment>